<dbReference type="PANTHER" id="PTHR35399:SF2">
    <property type="entry name" value="DUF839 DOMAIN-CONTAINING PROTEIN"/>
    <property type="match status" value="1"/>
</dbReference>
<dbReference type="EMBL" id="CADCTN010000225">
    <property type="protein sequence ID" value="CAA9272250.1"/>
    <property type="molecule type" value="Genomic_DNA"/>
</dbReference>
<name>A0A6J4J909_9ACTN</name>
<organism evidence="2">
    <name type="scientific">uncultured Blastococcus sp</name>
    <dbReference type="NCBI Taxonomy" id="217144"/>
    <lineage>
        <taxon>Bacteria</taxon>
        <taxon>Bacillati</taxon>
        <taxon>Actinomycetota</taxon>
        <taxon>Actinomycetes</taxon>
        <taxon>Geodermatophilales</taxon>
        <taxon>Geodermatophilaceae</taxon>
        <taxon>Blastococcus</taxon>
        <taxon>environmental samples</taxon>
    </lineage>
</organism>
<dbReference type="InterPro" id="IPR011042">
    <property type="entry name" value="6-blade_b-propeller_TolB-like"/>
</dbReference>
<keyword evidence="1" id="KW-0732">Signal</keyword>
<gene>
    <name evidence="2" type="ORF">AVDCRST_MAG52-3306</name>
</gene>
<dbReference type="InterPro" id="IPR008557">
    <property type="entry name" value="PhoX"/>
</dbReference>
<proteinExistence type="predicted"/>
<dbReference type="PANTHER" id="PTHR35399">
    <property type="entry name" value="SLR8030 PROTEIN"/>
    <property type="match status" value="1"/>
</dbReference>
<evidence type="ECO:0008006" key="3">
    <source>
        <dbReference type="Google" id="ProtNLM"/>
    </source>
</evidence>
<dbReference type="Gene3D" id="2.120.10.30">
    <property type="entry name" value="TolB, C-terminal domain"/>
    <property type="match status" value="1"/>
</dbReference>
<feature type="chain" id="PRO_5026701921" description="Phosphatase" evidence="1">
    <location>
        <begin position="26"/>
        <end position="485"/>
    </location>
</feature>
<protein>
    <recommendedName>
        <fullName evidence="3">Phosphatase</fullName>
    </recommendedName>
</protein>
<dbReference type="Pfam" id="PF05787">
    <property type="entry name" value="PhoX"/>
    <property type="match status" value="1"/>
</dbReference>
<feature type="signal peptide" evidence="1">
    <location>
        <begin position="1"/>
        <end position="25"/>
    </location>
</feature>
<evidence type="ECO:0000313" key="2">
    <source>
        <dbReference type="EMBL" id="CAA9272250.1"/>
    </source>
</evidence>
<evidence type="ECO:0000256" key="1">
    <source>
        <dbReference type="SAM" id="SignalP"/>
    </source>
</evidence>
<accession>A0A6J4J909</accession>
<sequence length="485" mass="51235">MLHRRTTVTTVAVSLLALGSTAAGAAPPGGEAGSGRFQFAPVPTSTACTDGGNPEQPFVLPPGYVQEVFAQEGDGGTIDLWDMNTQNETALSRIPQPFAADSLTGGPHVGRFLYRTHETSSNGQVSVTDLGQSEPDIETGREVTRVLAQRPDWERFDGIVWTPWGTILAAEETSRAAFPDPTVPQAQAGLVYEIDPVTGAAVTRPAIGSRSHEGLRFDAEGNLYGISETGRSRMVNGQEVLGGFIYRFTPDRKGDLSSGTLFALKVTAPTGDRTGEAVWVPLDPASAQVNSDAAAAAVQATGYDRPEDVETAESTGNNHGSGVNAVYVAITGEDRVLKIDLREPRSGREHLTAFVSDYVRDPENAPADFDDPDNLALDHAGNLYITEDPGGTTARGKQVGDDIWVAEPPQGQASPGAAGQQRPAERTVRFASLTDCDAEPTGIYFDVDGDVLYVNVQHRGGDGRDLAVRIQPEDAVAGQGGPATP</sequence>
<dbReference type="AlphaFoldDB" id="A0A6J4J909"/>
<dbReference type="SUPFAM" id="SSF101898">
    <property type="entry name" value="NHL repeat"/>
    <property type="match status" value="1"/>
</dbReference>
<reference evidence="2" key="1">
    <citation type="submission" date="2020-02" db="EMBL/GenBank/DDBJ databases">
        <authorList>
            <person name="Meier V. D."/>
        </authorList>
    </citation>
    <scope>NUCLEOTIDE SEQUENCE</scope>
    <source>
        <strain evidence="2">AVDCRST_MAG52</strain>
    </source>
</reference>